<evidence type="ECO:0000313" key="2">
    <source>
        <dbReference type="Proteomes" id="UP000234275"/>
    </source>
</evidence>
<accession>A0A2I2FV75</accession>
<dbReference type="InterPro" id="IPR029731">
    <property type="entry name" value="OSGIN1/2"/>
</dbReference>
<dbReference type="AlphaFoldDB" id="A0A2I2FV75"/>
<evidence type="ECO:0000313" key="1">
    <source>
        <dbReference type="EMBL" id="PLB44543.1"/>
    </source>
</evidence>
<dbReference type="PANTHER" id="PTHR15192">
    <property type="entry name" value="PROTEIN CBG05349"/>
    <property type="match status" value="1"/>
</dbReference>
<dbReference type="OrthoDB" id="412005at2759"/>
<dbReference type="Gene3D" id="3.50.50.60">
    <property type="entry name" value="FAD/NAD(P)-binding domain"/>
    <property type="match status" value="1"/>
</dbReference>
<dbReference type="EMBL" id="MSFO01000009">
    <property type="protein sequence ID" value="PLB44543.1"/>
    <property type="molecule type" value="Genomic_DNA"/>
</dbReference>
<sequence>MSRTECSALTGRPEAQKLPSMETDTIIIGNGPSAMILSFILHGHLPYYSSNPPHPDPLLHAKLKAAPELLDADVDALTEHFAASRLSYSTQALPVNVLLDTLVRPSVDVEELGSTTNIEWRHAPEKAVPHLVFGNTPQPGGQWNDNLMPASWEIQTLSYASMLSLPGYSFAEHYRKVTGNDLPAFTRPSRQETADYFRAYPEAVQIDDAFRCRESLDGISRTANGFYIRSHNIHCKHLVLASGIFTHVIQPRPMLEPLASLEPTPQLPLLVIGSGFSAADVIISAPKDQQILHIFKWDPENRPSPLRGCHQQAYPEYAGVYRLMKRAAVAHSSGAAKRPARTKRSVSSPFLENRAWDQVYDGHPNTEIISVDAQKESATVTFRQADGATFTRVVRGMVYATGRRGSLGYLDHALLSEVIGVDERGETSPIISSQTLRGKALENMEVAKDVFVIGSLTGDSLIRFSYGSCAQTAGKLIGTYTGEAKARNRTVPTTRPQDSSLSVMHGLDGHDIYPAAMNDICLEKHDTHDTIPSIRKSGFLGSIWRSFIGIWKG</sequence>
<dbReference type="GeneID" id="36554866"/>
<protein>
    <recommendedName>
        <fullName evidence="3">FAD/NAD(P)-binding domain-containing protein</fullName>
    </recommendedName>
</protein>
<dbReference type="Proteomes" id="UP000234275">
    <property type="component" value="Unassembled WGS sequence"/>
</dbReference>
<comment type="caution">
    <text evidence="1">The sequence shown here is derived from an EMBL/GenBank/DDBJ whole genome shotgun (WGS) entry which is preliminary data.</text>
</comment>
<organism evidence="1 2">
    <name type="scientific">Aspergillus steynii IBT 23096</name>
    <dbReference type="NCBI Taxonomy" id="1392250"/>
    <lineage>
        <taxon>Eukaryota</taxon>
        <taxon>Fungi</taxon>
        <taxon>Dikarya</taxon>
        <taxon>Ascomycota</taxon>
        <taxon>Pezizomycotina</taxon>
        <taxon>Eurotiomycetes</taxon>
        <taxon>Eurotiomycetidae</taxon>
        <taxon>Eurotiales</taxon>
        <taxon>Aspergillaceae</taxon>
        <taxon>Aspergillus</taxon>
        <taxon>Aspergillus subgen. Circumdati</taxon>
    </lineage>
</organism>
<dbReference type="STRING" id="1392250.A0A2I2FV75"/>
<reference evidence="1 2" key="1">
    <citation type="submission" date="2016-12" db="EMBL/GenBank/DDBJ databases">
        <title>The genomes of Aspergillus section Nigri reveals drivers in fungal speciation.</title>
        <authorList>
            <consortium name="DOE Joint Genome Institute"/>
            <person name="Vesth T.C."/>
            <person name="Nybo J."/>
            <person name="Theobald S."/>
            <person name="Brandl J."/>
            <person name="Frisvad J.C."/>
            <person name="Nielsen K.F."/>
            <person name="Lyhne E.K."/>
            <person name="Kogle M.E."/>
            <person name="Kuo A."/>
            <person name="Riley R."/>
            <person name="Clum A."/>
            <person name="Nolan M."/>
            <person name="Lipzen A."/>
            <person name="Salamov A."/>
            <person name="Henrissat B."/>
            <person name="Wiebenga A."/>
            <person name="De Vries R.P."/>
            <person name="Grigoriev I.V."/>
            <person name="Mortensen U.H."/>
            <person name="Andersen M.R."/>
            <person name="Baker S.E."/>
        </authorList>
    </citation>
    <scope>NUCLEOTIDE SEQUENCE [LARGE SCALE GENOMIC DNA]</scope>
    <source>
        <strain evidence="1 2">IBT 23096</strain>
    </source>
</reference>
<dbReference type="RefSeq" id="XP_024699845.1">
    <property type="nucleotide sequence ID" value="XM_024847167.1"/>
</dbReference>
<evidence type="ECO:0008006" key="3">
    <source>
        <dbReference type="Google" id="ProtNLM"/>
    </source>
</evidence>
<keyword evidence="2" id="KW-1185">Reference proteome</keyword>
<dbReference type="SUPFAM" id="SSF51905">
    <property type="entry name" value="FAD/NAD(P)-binding domain"/>
    <property type="match status" value="2"/>
</dbReference>
<dbReference type="InterPro" id="IPR036188">
    <property type="entry name" value="FAD/NAD-bd_sf"/>
</dbReference>
<name>A0A2I2FV75_9EURO</name>
<dbReference type="PANTHER" id="PTHR15192:SF8">
    <property type="entry name" value="FAD_NAD(P)-BINDING DOMAIN-CONTAINING PROTEIN"/>
    <property type="match status" value="1"/>
</dbReference>
<proteinExistence type="predicted"/>
<dbReference type="VEuPathDB" id="FungiDB:P170DRAFT_417244"/>
<gene>
    <name evidence="1" type="ORF">P170DRAFT_417244</name>
</gene>